<name>A0A2P2C376_9ZZZZ</name>
<feature type="compositionally biased region" description="Low complexity" evidence="1">
    <location>
        <begin position="64"/>
        <end position="83"/>
    </location>
</feature>
<proteinExistence type="predicted"/>
<dbReference type="AlphaFoldDB" id="A0A2P2C376"/>
<protein>
    <submittedName>
        <fullName evidence="2">Uncharacterized protein</fullName>
    </submittedName>
</protein>
<accession>A0A2P2C376</accession>
<sequence length="223" mass="22765">MVAAPSGHHERGHPDQRQQQEGVGRHRGSGRQPDRPDPPGDRVQVSRQLPQGHGECSPRRRRTLTAAAPPMRTAMTPPTTHSGRPPDPSPGSAGSAITAVSVVVGLAEVPSTDAESLGAGELLALADFVRVADAVGYPAADWPAVGDEALDVDVDGVRVGDDDVGAFVGVFVGVVVGDLVGVGAGSSRATGVTPGVVRVELPCHAQPTYPPSGTVSEPAPREA</sequence>
<feature type="compositionally biased region" description="Basic and acidic residues" evidence="1">
    <location>
        <begin position="7"/>
        <end position="18"/>
    </location>
</feature>
<reference evidence="2" key="1">
    <citation type="submission" date="2015-08" db="EMBL/GenBank/DDBJ databases">
        <authorList>
            <person name="Babu N.S."/>
            <person name="Beckwith C.J."/>
            <person name="Beseler K.G."/>
            <person name="Brison A."/>
            <person name="Carone J.V."/>
            <person name="Caskin T.P."/>
            <person name="Diamond M."/>
            <person name="Durham M.E."/>
            <person name="Foxe J.M."/>
            <person name="Go M."/>
            <person name="Henderson B.A."/>
            <person name="Jones I.B."/>
            <person name="McGettigan J.A."/>
            <person name="Micheletti S.J."/>
            <person name="Nasrallah M.E."/>
            <person name="Ortiz D."/>
            <person name="Piller C.R."/>
            <person name="Privatt S.R."/>
            <person name="Schneider S.L."/>
            <person name="Sharp S."/>
            <person name="Smith T.C."/>
            <person name="Stanton J.D."/>
            <person name="Ullery H.E."/>
            <person name="Wilson R.J."/>
            <person name="Serrano M.G."/>
            <person name="Buck G."/>
            <person name="Lee V."/>
            <person name="Wang Y."/>
            <person name="Carvalho R."/>
            <person name="Voegtly L."/>
            <person name="Shi R."/>
            <person name="Duckworth R."/>
            <person name="Johnson A."/>
            <person name="Loviza R."/>
            <person name="Walstead R."/>
            <person name="Shah Z."/>
            <person name="Kiflezghi M."/>
            <person name="Wade K."/>
            <person name="Ball S.L."/>
            <person name="Bradley K.W."/>
            <person name="Asai D.J."/>
            <person name="Bowman C.A."/>
            <person name="Russell D.A."/>
            <person name="Pope W.H."/>
            <person name="Jacobs-Sera D."/>
            <person name="Hendrix R.W."/>
            <person name="Hatfull G.F."/>
        </authorList>
    </citation>
    <scope>NUCLEOTIDE SEQUENCE</scope>
</reference>
<organism evidence="2">
    <name type="scientific">metagenome</name>
    <dbReference type="NCBI Taxonomy" id="256318"/>
    <lineage>
        <taxon>unclassified sequences</taxon>
        <taxon>metagenomes</taxon>
    </lineage>
</organism>
<evidence type="ECO:0000313" key="2">
    <source>
        <dbReference type="EMBL" id="CUR56475.1"/>
    </source>
</evidence>
<evidence type="ECO:0000256" key="1">
    <source>
        <dbReference type="SAM" id="MobiDB-lite"/>
    </source>
</evidence>
<dbReference type="EMBL" id="CZKA01000029">
    <property type="protein sequence ID" value="CUR56475.1"/>
    <property type="molecule type" value="Genomic_DNA"/>
</dbReference>
<feature type="region of interest" description="Disordered" evidence="1">
    <location>
        <begin position="1"/>
        <end position="94"/>
    </location>
</feature>
<gene>
    <name evidence="2" type="ORF">NOCA2350017</name>
</gene>